<proteinExistence type="predicted"/>
<dbReference type="Gene3D" id="3.40.50.300">
    <property type="entry name" value="P-loop containing nucleotide triphosphate hydrolases"/>
    <property type="match status" value="1"/>
</dbReference>
<dbReference type="SUPFAM" id="SSF52540">
    <property type="entry name" value="P-loop containing nucleoside triphosphate hydrolases"/>
    <property type="match status" value="1"/>
</dbReference>
<gene>
    <name evidence="1" type="ORF">NE619_05785</name>
</gene>
<dbReference type="Pfam" id="PF13189">
    <property type="entry name" value="Cytidylate_kin2"/>
    <property type="match status" value="1"/>
</dbReference>
<protein>
    <submittedName>
        <fullName evidence="1">Cytidylate kinase-like family protein</fullName>
    </submittedName>
</protein>
<dbReference type="EMBL" id="JANFXK010000005">
    <property type="protein sequence ID" value="MCQ4636232.1"/>
    <property type="molecule type" value="Genomic_DNA"/>
</dbReference>
<organism evidence="1 2">
    <name type="scientific">Anaerovorax odorimutans</name>
    <dbReference type="NCBI Taxonomy" id="109327"/>
    <lineage>
        <taxon>Bacteria</taxon>
        <taxon>Bacillati</taxon>
        <taxon>Bacillota</taxon>
        <taxon>Clostridia</taxon>
        <taxon>Peptostreptococcales</taxon>
        <taxon>Anaerovoracaceae</taxon>
        <taxon>Anaerovorax</taxon>
    </lineage>
</organism>
<sequence length="209" mass="24104">MNNYVITIGRQVGSGGSVLGRSLAEHFGFNYIDKDLVKKAAKELNSPEEDLAPLDEKETLANRLLLQTGGYPRAYMSDDWKTFTGEDLFKTESKIIRQSAERASCVVVGRCGFHLFRGYERHISLFLYSDEEQRIRRLSKHLGMADEKALKMMRKLDKERARYVHTYTGSAWQDPTNYDLTIDTAKLDDEQLLELAIHYICNRFPELEK</sequence>
<keyword evidence="2" id="KW-1185">Reference proteome</keyword>
<dbReference type="Proteomes" id="UP001524502">
    <property type="component" value="Unassembled WGS sequence"/>
</dbReference>
<dbReference type="RefSeq" id="WP_256131416.1">
    <property type="nucleotide sequence ID" value="NZ_JANFXK010000005.1"/>
</dbReference>
<evidence type="ECO:0000313" key="1">
    <source>
        <dbReference type="EMBL" id="MCQ4636232.1"/>
    </source>
</evidence>
<reference evidence="1 2" key="1">
    <citation type="submission" date="2022-06" db="EMBL/GenBank/DDBJ databases">
        <title>Isolation of gut microbiota from human fecal samples.</title>
        <authorList>
            <person name="Pamer E.G."/>
            <person name="Barat B."/>
            <person name="Waligurski E."/>
            <person name="Medina S."/>
            <person name="Paddock L."/>
            <person name="Mostad J."/>
        </authorList>
    </citation>
    <scope>NUCLEOTIDE SEQUENCE [LARGE SCALE GENOMIC DNA]</scope>
    <source>
        <strain evidence="1 2">SL.3.17</strain>
    </source>
</reference>
<evidence type="ECO:0000313" key="2">
    <source>
        <dbReference type="Proteomes" id="UP001524502"/>
    </source>
</evidence>
<dbReference type="InterPro" id="IPR027417">
    <property type="entry name" value="P-loop_NTPase"/>
</dbReference>
<comment type="caution">
    <text evidence="1">The sequence shown here is derived from an EMBL/GenBank/DDBJ whole genome shotgun (WGS) entry which is preliminary data.</text>
</comment>
<accession>A0ABT1RM26</accession>
<name>A0ABT1RM26_9FIRM</name>